<organism evidence="2 3">
    <name type="scientific">Chryseobacterium suipulveris</name>
    <dbReference type="NCBI Taxonomy" id="2929800"/>
    <lineage>
        <taxon>Bacteria</taxon>
        <taxon>Pseudomonadati</taxon>
        <taxon>Bacteroidota</taxon>
        <taxon>Flavobacteriia</taxon>
        <taxon>Flavobacteriales</taxon>
        <taxon>Weeksellaceae</taxon>
        <taxon>Chryseobacterium group</taxon>
        <taxon>Chryseobacterium</taxon>
    </lineage>
</organism>
<accession>A0ABY4BP31</accession>
<gene>
    <name evidence="2" type="ORF">MTP09_11520</name>
</gene>
<proteinExistence type="predicted"/>
<dbReference type="EMBL" id="CP094532">
    <property type="protein sequence ID" value="UOE40529.1"/>
    <property type="molecule type" value="Genomic_DNA"/>
</dbReference>
<dbReference type="Proteomes" id="UP000831460">
    <property type="component" value="Chromosome"/>
</dbReference>
<keyword evidence="1" id="KW-0732">Signal</keyword>
<sequence>MKTKIWILGLLALSYLVGAQVLTHVDQNAIFYIGENALVYNGGGAQSKGNGRYDIHGNMMVVGSGSDVLKTLDATGGNKTDGGNIILRLNDPANHSSADNPSTYGQLYINGLSQNSITAVVDKEYRTASNGTYQQIALPFFQKQISSLSGSANSIGTFGKTFTNARWSKNEVLTWNNAIAVSDNLSIWANTQKNTTYYMFGALNFDSGNPPASMPTISPTPTGAVYTIKGVPFANGISEPLQNAALGINFGIGGNNRNKYNEKYNTYLQDNWDEQVNPSNPWSVPTFGRNIYQFGNPYFTNLDLGFIGLVESAAITDNNAISAIQGIRYDPGSVVTLPTGSTYSIAAKFVNFTTGVNPAPTGDVGLIIKPMQTFVLKLRNNDAEISGNRTLNFDNLRRFSNIPRLDQTSYSVTASRPGQLVDTVKQLGVIGLDENGKELARAYYVVYPTAITGHTSQPTVQSTLGSSNIMGTFEEDPVNGGYDTNYSNLYWLYINEANETDFFAKAVPLALYNTSIKSLKFEIRENAQLLPDGAKDLSTGIGFHYKAANGDILDIAQNQIIPVTTDQYSLYYGKSTTVLDTEGAAKPSRTMVAYNQMIDSFFLRFDPDWKKADVKVFDMSGKLVLSQDGVAANRDFVLDIPRVSASYIVTAVSDKGEKISAKIIR</sequence>
<feature type="chain" id="PRO_5047193596" evidence="1">
    <location>
        <begin position="20"/>
        <end position="665"/>
    </location>
</feature>
<evidence type="ECO:0000313" key="2">
    <source>
        <dbReference type="EMBL" id="UOE40529.1"/>
    </source>
</evidence>
<evidence type="ECO:0000313" key="3">
    <source>
        <dbReference type="Proteomes" id="UP000831460"/>
    </source>
</evidence>
<reference evidence="2 3" key="1">
    <citation type="submission" date="2022-03" db="EMBL/GenBank/DDBJ databases">
        <title>Chryseobacterium sp. isolated from particulate matters in swine house.</title>
        <authorList>
            <person name="Won M."/>
            <person name="Kim S.-J."/>
            <person name="Kwon S.-W."/>
        </authorList>
    </citation>
    <scope>NUCLEOTIDE SEQUENCE [LARGE SCALE GENOMIC DNA]</scope>
    <source>
        <strain evidence="2 3">SC2-2</strain>
    </source>
</reference>
<protein>
    <submittedName>
        <fullName evidence="2">T9SS type A sorting domain-containing protein</fullName>
    </submittedName>
</protein>
<feature type="signal peptide" evidence="1">
    <location>
        <begin position="1"/>
        <end position="19"/>
    </location>
</feature>
<keyword evidence="3" id="KW-1185">Reference proteome</keyword>
<name>A0ABY4BP31_9FLAO</name>
<dbReference type="RefSeq" id="WP_243548504.1">
    <property type="nucleotide sequence ID" value="NZ_CP094532.1"/>
</dbReference>
<evidence type="ECO:0000256" key="1">
    <source>
        <dbReference type="SAM" id="SignalP"/>
    </source>
</evidence>